<keyword evidence="2" id="KW-1003">Cell membrane</keyword>
<dbReference type="RefSeq" id="WP_161832226.1">
    <property type="nucleotide sequence ID" value="NZ_AP028127.1"/>
</dbReference>
<evidence type="ECO:0000313" key="8">
    <source>
        <dbReference type="EMBL" id="BEH91900.1"/>
    </source>
</evidence>
<dbReference type="InterPro" id="IPR015855">
    <property type="entry name" value="ABC_transpr_MalK-like"/>
</dbReference>
<keyword evidence="5" id="KW-1278">Translocase</keyword>
<evidence type="ECO:0000256" key="5">
    <source>
        <dbReference type="ARBA" id="ARBA00022967"/>
    </source>
</evidence>
<keyword evidence="6" id="KW-0472">Membrane</keyword>
<proteinExistence type="predicted"/>
<evidence type="ECO:0000256" key="1">
    <source>
        <dbReference type="ARBA" id="ARBA00022448"/>
    </source>
</evidence>
<protein>
    <submittedName>
        <fullName evidence="8">Maltodextrin import ATP-binding protein MsmX</fullName>
    </submittedName>
</protein>
<dbReference type="Gene3D" id="3.40.50.300">
    <property type="entry name" value="P-loop containing nucleotide triphosphate hydrolases"/>
    <property type="match status" value="1"/>
</dbReference>
<keyword evidence="1" id="KW-0813">Transport</keyword>
<dbReference type="SUPFAM" id="SSF50331">
    <property type="entry name" value="MOP-like"/>
    <property type="match status" value="1"/>
</dbReference>
<gene>
    <name evidence="8" type="primary">msmX_1</name>
    <name evidence="8" type="ORF">T23_20020</name>
</gene>
<reference evidence="8" key="1">
    <citation type="journal article" date="2024" name="Int. J. Syst. Evol. Microbiol.">
        <title>Turicibacter faecis sp. nov., isolated from faeces of heart failure mouse model.</title>
        <authorList>
            <person name="Imamura Y."/>
            <person name="Motooka D."/>
            <person name="Nakajima Y."/>
            <person name="Ito S."/>
            <person name="Kitakaze M."/>
            <person name="Iida T."/>
            <person name="Nakamura S."/>
        </authorList>
    </citation>
    <scope>NUCLEOTIDE SEQUENCE</scope>
    <source>
        <strain evidence="8">TC023</strain>
    </source>
</reference>
<dbReference type="Pfam" id="PF00005">
    <property type="entry name" value="ABC_tran"/>
    <property type="match status" value="1"/>
</dbReference>
<dbReference type="EMBL" id="AP028127">
    <property type="protein sequence ID" value="BEH91900.1"/>
    <property type="molecule type" value="Genomic_DNA"/>
</dbReference>
<dbReference type="CDD" id="cd03301">
    <property type="entry name" value="ABC_MalK_N"/>
    <property type="match status" value="1"/>
</dbReference>
<dbReference type="Gene3D" id="2.40.50.140">
    <property type="entry name" value="Nucleic acid-binding proteins"/>
    <property type="match status" value="1"/>
</dbReference>
<dbReference type="InterPro" id="IPR003593">
    <property type="entry name" value="AAA+_ATPase"/>
</dbReference>
<evidence type="ECO:0000259" key="7">
    <source>
        <dbReference type="PROSITE" id="PS50893"/>
    </source>
</evidence>
<dbReference type="InterPro" id="IPR008995">
    <property type="entry name" value="Mo/tungstate-bd_C_term_dom"/>
</dbReference>
<dbReference type="InterPro" id="IPR047641">
    <property type="entry name" value="ABC_transpr_MalK/UgpC-like"/>
</dbReference>
<accession>A0ABM8IQT4</accession>
<sequence>MNYVAFNHVFKTYPRSTKAVINDFNLSISKGEFIVIVGPSGSGKSTLLELICGFEKMTSGDILIEGRRINETLPKDRDVAMVFQNYALLPHLSTYENIEFGMKLRKLPKKQREEKVRWAARILQLEEYLDVLPKNLSGGQRQRIAIARAIVREPKLFLMDEPLSNLDAKLRESTGNEITQLHRRLNATTIYVTHDQTEALTMADRIVILNEGIIQQIGTPVEIYTKPANLFVATFIGKPRINLFNVTYHTHHLILSNHISLEVGSRFSPLTENGEYLLALRAEHLYLDTTNGIEMRIQKVEYLGSEVILHLQKDDLVMTMKSYQNLDYKTGAFIKVSFDLAHAHVFNKTTHERIELNHEQN</sequence>
<keyword evidence="4 8" id="KW-0067">ATP-binding</keyword>
<dbReference type="SMART" id="SM00382">
    <property type="entry name" value="AAA"/>
    <property type="match status" value="1"/>
</dbReference>
<evidence type="ECO:0000256" key="3">
    <source>
        <dbReference type="ARBA" id="ARBA00022741"/>
    </source>
</evidence>
<dbReference type="InterPro" id="IPR012340">
    <property type="entry name" value="NA-bd_OB-fold"/>
</dbReference>
<evidence type="ECO:0000256" key="6">
    <source>
        <dbReference type="ARBA" id="ARBA00023136"/>
    </source>
</evidence>
<dbReference type="InterPro" id="IPR013611">
    <property type="entry name" value="Transp-assoc_OB_typ2"/>
</dbReference>
<dbReference type="InterPro" id="IPR027417">
    <property type="entry name" value="P-loop_NTPase"/>
</dbReference>
<dbReference type="InterPro" id="IPR017871">
    <property type="entry name" value="ABC_transporter-like_CS"/>
</dbReference>
<dbReference type="Proteomes" id="UP001432099">
    <property type="component" value="Chromosome"/>
</dbReference>
<keyword evidence="9" id="KW-1185">Reference proteome</keyword>
<dbReference type="PROSITE" id="PS00211">
    <property type="entry name" value="ABC_TRANSPORTER_1"/>
    <property type="match status" value="1"/>
</dbReference>
<dbReference type="Gene3D" id="2.40.50.100">
    <property type="match status" value="1"/>
</dbReference>
<feature type="domain" description="ABC transporter" evidence="7">
    <location>
        <begin position="4"/>
        <end position="236"/>
    </location>
</feature>
<evidence type="ECO:0000256" key="4">
    <source>
        <dbReference type="ARBA" id="ARBA00022840"/>
    </source>
</evidence>
<dbReference type="GO" id="GO:0005524">
    <property type="term" value="F:ATP binding"/>
    <property type="evidence" value="ECO:0007669"/>
    <property type="project" value="UniProtKB-KW"/>
</dbReference>
<dbReference type="PANTHER" id="PTHR43875">
    <property type="entry name" value="MALTODEXTRIN IMPORT ATP-BINDING PROTEIN MSMX"/>
    <property type="match status" value="1"/>
</dbReference>
<dbReference type="InterPro" id="IPR003439">
    <property type="entry name" value="ABC_transporter-like_ATP-bd"/>
</dbReference>
<dbReference type="Pfam" id="PF08402">
    <property type="entry name" value="TOBE_2"/>
    <property type="match status" value="1"/>
</dbReference>
<dbReference type="SUPFAM" id="SSF52540">
    <property type="entry name" value="P-loop containing nucleoside triphosphate hydrolases"/>
    <property type="match status" value="1"/>
</dbReference>
<evidence type="ECO:0000256" key="2">
    <source>
        <dbReference type="ARBA" id="ARBA00022475"/>
    </source>
</evidence>
<dbReference type="PANTHER" id="PTHR43875:SF15">
    <property type="entry name" value="TREHALOSE IMPORT ATP-BINDING PROTEIN SUGC"/>
    <property type="match status" value="1"/>
</dbReference>
<evidence type="ECO:0000313" key="9">
    <source>
        <dbReference type="Proteomes" id="UP001432099"/>
    </source>
</evidence>
<name>A0ABM8IQT4_9FIRM</name>
<keyword evidence="3" id="KW-0547">Nucleotide-binding</keyword>
<dbReference type="PROSITE" id="PS50893">
    <property type="entry name" value="ABC_TRANSPORTER_2"/>
    <property type="match status" value="1"/>
</dbReference>
<organism evidence="8 9">
    <name type="scientific">Turicibacter faecis</name>
    <dbReference type="NCBI Taxonomy" id="2963365"/>
    <lineage>
        <taxon>Bacteria</taxon>
        <taxon>Bacillati</taxon>
        <taxon>Bacillota</taxon>
        <taxon>Erysipelotrichia</taxon>
        <taxon>Erysipelotrichales</taxon>
        <taxon>Turicibacteraceae</taxon>
        <taxon>Turicibacter</taxon>
    </lineage>
</organism>